<reference evidence="1 2" key="1">
    <citation type="submission" date="2021-01" db="EMBL/GenBank/DDBJ databases">
        <title>Whole genome shotgun sequence of Actinoplanes couchii NBRC 106145.</title>
        <authorList>
            <person name="Komaki H."/>
            <person name="Tamura T."/>
        </authorList>
    </citation>
    <scope>NUCLEOTIDE SEQUENCE [LARGE SCALE GENOMIC DNA]</scope>
    <source>
        <strain evidence="1 2">NBRC 106145</strain>
    </source>
</reference>
<evidence type="ECO:0000313" key="2">
    <source>
        <dbReference type="Proteomes" id="UP000612282"/>
    </source>
</evidence>
<dbReference type="EMBL" id="BOMG01000097">
    <property type="protein sequence ID" value="GID59480.1"/>
    <property type="molecule type" value="Genomic_DNA"/>
</dbReference>
<proteinExistence type="predicted"/>
<evidence type="ECO:0000313" key="1">
    <source>
        <dbReference type="EMBL" id="GID59480.1"/>
    </source>
</evidence>
<comment type="caution">
    <text evidence="1">The sequence shown here is derived from an EMBL/GenBank/DDBJ whole genome shotgun (WGS) entry which is preliminary data.</text>
</comment>
<sequence length="65" mass="7155">MLPTRKRFPSGSVKWERAGPGISVMLRQEDLHRPARDAEKYGETGLEAMVAMPATLFPEAAATRA</sequence>
<name>A0ABQ3XLX8_9ACTN</name>
<organism evidence="1 2">
    <name type="scientific">Actinoplanes couchii</name>
    <dbReference type="NCBI Taxonomy" id="403638"/>
    <lineage>
        <taxon>Bacteria</taxon>
        <taxon>Bacillati</taxon>
        <taxon>Actinomycetota</taxon>
        <taxon>Actinomycetes</taxon>
        <taxon>Micromonosporales</taxon>
        <taxon>Micromonosporaceae</taxon>
        <taxon>Actinoplanes</taxon>
    </lineage>
</organism>
<dbReference type="Proteomes" id="UP000612282">
    <property type="component" value="Unassembled WGS sequence"/>
</dbReference>
<protein>
    <submittedName>
        <fullName evidence="1">Uncharacterized protein</fullName>
    </submittedName>
</protein>
<accession>A0ABQ3XLX8</accession>
<gene>
    <name evidence="1" type="ORF">Aco03nite_078840</name>
</gene>
<keyword evidence="2" id="KW-1185">Reference proteome</keyword>